<comment type="caution">
    <text evidence="2">The sequence shown here is derived from an EMBL/GenBank/DDBJ whole genome shotgun (WGS) entry which is preliminary data.</text>
</comment>
<organism evidence="2 3">
    <name type="scientific">Adhaeribacter rhizoryzae</name>
    <dbReference type="NCBI Taxonomy" id="2607907"/>
    <lineage>
        <taxon>Bacteria</taxon>
        <taxon>Pseudomonadati</taxon>
        <taxon>Bacteroidota</taxon>
        <taxon>Cytophagia</taxon>
        <taxon>Cytophagales</taxon>
        <taxon>Hymenobacteraceae</taxon>
        <taxon>Adhaeribacter</taxon>
    </lineage>
</organism>
<gene>
    <name evidence="2" type="ORF">F0145_23785</name>
</gene>
<dbReference type="AlphaFoldDB" id="A0A5M6CZH4"/>
<dbReference type="EMBL" id="VWSF01000030">
    <property type="protein sequence ID" value="KAA5539810.1"/>
    <property type="molecule type" value="Genomic_DNA"/>
</dbReference>
<keyword evidence="3" id="KW-1185">Reference proteome</keyword>
<evidence type="ECO:0000313" key="3">
    <source>
        <dbReference type="Proteomes" id="UP000323426"/>
    </source>
</evidence>
<accession>A0A5M6CZH4</accession>
<reference evidence="2 3" key="1">
    <citation type="submission" date="2019-09" db="EMBL/GenBank/DDBJ databases">
        <title>Genome sequence and assembly of Adhaeribacter sp.</title>
        <authorList>
            <person name="Chhetri G."/>
        </authorList>
    </citation>
    <scope>NUCLEOTIDE SEQUENCE [LARGE SCALE GENOMIC DNA]</scope>
    <source>
        <strain evidence="2 3">DK36</strain>
    </source>
</reference>
<proteinExistence type="predicted"/>
<feature type="signal peptide" evidence="1">
    <location>
        <begin position="1"/>
        <end position="24"/>
    </location>
</feature>
<dbReference type="RefSeq" id="WP_150092752.1">
    <property type="nucleotide sequence ID" value="NZ_VWSF01000030.1"/>
</dbReference>
<keyword evidence="1" id="KW-0732">Signal</keyword>
<protein>
    <recommendedName>
        <fullName evidence="4">DUF4384 domain-containing protein</fullName>
    </recommendedName>
</protein>
<evidence type="ECO:0008006" key="4">
    <source>
        <dbReference type="Google" id="ProtNLM"/>
    </source>
</evidence>
<name>A0A5M6CZH4_9BACT</name>
<evidence type="ECO:0000256" key="1">
    <source>
        <dbReference type="SAM" id="SignalP"/>
    </source>
</evidence>
<evidence type="ECO:0000313" key="2">
    <source>
        <dbReference type="EMBL" id="KAA5539810.1"/>
    </source>
</evidence>
<sequence length="179" mass="19394">MITYKHHKIWILAVLLLLSTATIAQNNKPTHAAGPAHAHKANHGGTVKSAGDYHIELVDRKDQYYIYLLDASEHAVSLKGVTGLAILRDGDRTVHTQSLSPTFNTHFVLQTKGVAHSAVIINFMVNNQNITAKFEKGSTGASAMNFFCPQKCTGSDSNIAGVCPKCGTALLDRRLLAKE</sequence>
<dbReference type="Proteomes" id="UP000323426">
    <property type="component" value="Unassembled WGS sequence"/>
</dbReference>
<feature type="chain" id="PRO_5024300479" description="DUF4384 domain-containing protein" evidence="1">
    <location>
        <begin position="25"/>
        <end position="179"/>
    </location>
</feature>